<dbReference type="PRINTS" id="PR00465">
    <property type="entry name" value="EP450IV"/>
</dbReference>
<evidence type="ECO:0000256" key="3">
    <source>
        <dbReference type="ARBA" id="ARBA00022617"/>
    </source>
</evidence>
<dbReference type="Pfam" id="PF00067">
    <property type="entry name" value="p450"/>
    <property type="match status" value="1"/>
</dbReference>
<protein>
    <submittedName>
        <fullName evidence="7">Cytochrome P450</fullName>
    </submittedName>
</protein>
<gene>
    <name evidence="7" type="ORF">K458DRAFT_385150</name>
</gene>
<keyword evidence="8" id="KW-1185">Reference proteome</keyword>
<dbReference type="EMBL" id="MU005573">
    <property type="protein sequence ID" value="KAF2688989.1"/>
    <property type="molecule type" value="Genomic_DNA"/>
</dbReference>
<feature type="binding site" description="axial binding residue" evidence="6">
    <location>
        <position position="469"/>
    </location>
    <ligand>
        <name>heme</name>
        <dbReference type="ChEBI" id="CHEBI:30413"/>
    </ligand>
    <ligandPart>
        <name>Fe</name>
        <dbReference type="ChEBI" id="CHEBI:18248"/>
    </ligandPart>
</feature>
<dbReference type="Proteomes" id="UP000799291">
    <property type="component" value="Unassembled WGS sequence"/>
</dbReference>
<evidence type="ECO:0000256" key="6">
    <source>
        <dbReference type="PIRSR" id="PIRSR602403-1"/>
    </source>
</evidence>
<dbReference type="Gene3D" id="1.10.630.10">
    <property type="entry name" value="Cytochrome P450"/>
    <property type="match status" value="1"/>
</dbReference>
<organism evidence="7 8">
    <name type="scientific">Lentithecium fluviatile CBS 122367</name>
    <dbReference type="NCBI Taxonomy" id="1168545"/>
    <lineage>
        <taxon>Eukaryota</taxon>
        <taxon>Fungi</taxon>
        <taxon>Dikarya</taxon>
        <taxon>Ascomycota</taxon>
        <taxon>Pezizomycotina</taxon>
        <taxon>Dothideomycetes</taxon>
        <taxon>Pleosporomycetidae</taxon>
        <taxon>Pleosporales</taxon>
        <taxon>Massarineae</taxon>
        <taxon>Lentitheciaceae</taxon>
        <taxon>Lentithecium</taxon>
    </lineage>
</organism>
<dbReference type="InterPro" id="IPR001128">
    <property type="entry name" value="Cyt_P450"/>
</dbReference>
<sequence>MLTDLFYGIFSRASLALNSQNSEPWIWALPGLCIAYTIWRMWSFHLSPWMHSAEVCEVPYWVPFLGHTLSLFINAAGLINRGIKHFRGSYEPFSIRVLGERLYIVTAPDDVAMVYNNKVNFSWDAYMEKLLESFGLSELARKVSWHKPQPGPSEHPRMRSMNPQYKSLVHLIEDIYKMQLLPGDKLDAMLNNVMSRLDTWLQWSNLHGPFVMESSSSARTISTKELCAHLITDSTTRSMFGDLIFEYEPEVITNLAVFNDLSWACVFGVPTIFTPKLNKARKRLAIAVQRYLETPAKERTEEAWSVGSIIEATKMWGMDEESRVSMLLMIWWAAHSNTINACFWVLAHVIYDPSLVAALRKETEPAFKNKDMDISYIMQHCPLLESTYLEVLRLVDGAMSIRRVEVDTFLSGKLLKAGGLVIIPYRELHQNPNVWGDTTQRFVPERFLRKPKLSSHSSYRPFGGGVSYCPGRHLAKAEVCGFLAAFLNRFEIDVPLGANGKAQRFPQLDMTKPATGITACVADMDLFVSIKPSNWAK</sequence>
<reference evidence="7" key="1">
    <citation type="journal article" date="2020" name="Stud. Mycol.">
        <title>101 Dothideomycetes genomes: a test case for predicting lifestyles and emergence of pathogens.</title>
        <authorList>
            <person name="Haridas S."/>
            <person name="Albert R."/>
            <person name="Binder M."/>
            <person name="Bloem J."/>
            <person name="Labutti K."/>
            <person name="Salamov A."/>
            <person name="Andreopoulos B."/>
            <person name="Baker S."/>
            <person name="Barry K."/>
            <person name="Bills G."/>
            <person name="Bluhm B."/>
            <person name="Cannon C."/>
            <person name="Castanera R."/>
            <person name="Culley D."/>
            <person name="Daum C."/>
            <person name="Ezra D."/>
            <person name="Gonzalez J."/>
            <person name="Henrissat B."/>
            <person name="Kuo A."/>
            <person name="Liang C."/>
            <person name="Lipzen A."/>
            <person name="Lutzoni F."/>
            <person name="Magnuson J."/>
            <person name="Mondo S."/>
            <person name="Nolan M."/>
            <person name="Ohm R."/>
            <person name="Pangilinan J."/>
            <person name="Park H.-J."/>
            <person name="Ramirez L."/>
            <person name="Alfaro M."/>
            <person name="Sun H."/>
            <person name="Tritt A."/>
            <person name="Yoshinaga Y."/>
            <person name="Zwiers L.-H."/>
            <person name="Turgeon B."/>
            <person name="Goodwin S."/>
            <person name="Spatafora J."/>
            <person name="Crous P."/>
            <person name="Grigoriev I."/>
        </authorList>
    </citation>
    <scope>NUCLEOTIDE SEQUENCE</scope>
    <source>
        <strain evidence="7">CBS 122367</strain>
    </source>
</reference>
<dbReference type="PANTHER" id="PTHR24304:SF2">
    <property type="entry name" value="24-HYDROXYCHOLESTEROL 7-ALPHA-HYDROXYLASE"/>
    <property type="match status" value="1"/>
</dbReference>
<keyword evidence="5 6" id="KW-0408">Iron</keyword>
<dbReference type="GO" id="GO:0008395">
    <property type="term" value="F:steroid hydroxylase activity"/>
    <property type="evidence" value="ECO:0007669"/>
    <property type="project" value="TreeGrafter"/>
</dbReference>
<dbReference type="InterPro" id="IPR050529">
    <property type="entry name" value="CYP450_sterol_14alpha_dmase"/>
</dbReference>
<name>A0A6G1JFT1_9PLEO</name>
<proteinExistence type="inferred from homology"/>
<dbReference type="InterPro" id="IPR002403">
    <property type="entry name" value="Cyt_P450_E_grp-IV"/>
</dbReference>
<dbReference type="SUPFAM" id="SSF48264">
    <property type="entry name" value="Cytochrome P450"/>
    <property type="match status" value="1"/>
</dbReference>
<evidence type="ECO:0000256" key="4">
    <source>
        <dbReference type="ARBA" id="ARBA00022723"/>
    </source>
</evidence>
<comment type="cofactor">
    <cofactor evidence="1 6">
        <name>heme</name>
        <dbReference type="ChEBI" id="CHEBI:30413"/>
    </cofactor>
</comment>
<evidence type="ECO:0000313" key="8">
    <source>
        <dbReference type="Proteomes" id="UP000799291"/>
    </source>
</evidence>
<evidence type="ECO:0000256" key="2">
    <source>
        <dbReference type="ARBA" id="ARBA00010617"/>
    </source>
</evidence>
<comment type="similarity">
    <text evidence="2">Belongs to the cytochrome P450 family.</text>
</comment>
<dbReference type="AlphaFoldDB" id="A0A6G1JFT1"/>
<dbReference type="OrthoDB" id="1470350at2759"/>
<dbReference type="InterPro" id="IPR036396">
    <property type="entry name" value="Cyt_P450_sf"/>
</dbReference>
<dbReference type="CDD" id="cd11040">
    <property type="entry name" value="CYP7_CYP8-like"/>
    <property type="match status" value="1"/>
</dbReference>
<dbReference type="GO" id="GO:0020037">
    <property type="term" value="F:heme binding"/>
    <property type="evidence" value="ECO:0007669"/>
    <property type="project" value="InterPro"/>
</dbReference>
<evidence type="ECO:0000313" key="7">
    <source>
        <dbReference type="EMBL" id="KAF2688989.1"/>
    </source>
</evidence>
<evidence type="ECO:0000256" key="5">
    <source>
        <dbReference type="ARBA" id="ARBA00023004"/>
    </source>
</evidence>
<dbReference type="PANTHER" id="PTHR24304">
    <property type="entry name" value="CYTOCHROME P450 FAMILY 7"/>
    <property type="match status" value="1"/>
</dbReference>
<keyword evidence="4 6" id="KW-0479">Metal-binding</keyword>
<dbReference type="GO" id="GO:0016705">
    <property type="term" value="F:oxidoreductase activity, acting on paired donors, with incorporation or reduction of molecular oxygen"/>
    <property type="evidence" value="ECO:0007669"/>
    <property type="project" value="InterPro"/>
</dbReference>
<accession>A0A6G1JFT1</accession>
<dbReference type="GO" id="GO:0005506">
    <property type="term" value="F:iron ion binding"/>
    <property type="evidence" value="ECO:0007669"/>
    <property type="project" value="InterPro"/>
</dbReference>
<keyword evidence="3 6" id="KW-0349">Heme</keyword>
<evidence type="ECO:0000256" key="1">
    <source>
        <dbReference type="ARBA" id="ARBA00001971"/>
    </source>
</evidence>